<organism evidence="3">
    <name type="scientific">Hexamita inflata</name>
    <dbReference type="NCBI Taxonomy" id="28002"/>
    <lineage>
        <taxon>Eukaryota</taxon>
        <taxon>Metamonada</taxon>
        <taxon>Diplomonadida</taxon>
        <taxon>Hexamitidae</taxon>
        <taxon>Hexamitinae</taxon>
        <taxon>Hexamita</taxon>
    </lineage>
</organism>
<evidence type="ECO:0000313" key="5">
    <source>
        <dbReference type="Proteomes" id="UP001642409"/>
    </source>
</evidence>
<reference evidence="3" key="1">
    <citation type="submission" date="2023-06" db="EMBL/GenBank/DDBJ databases">
        <authorList>
            <person name="Kurt Z."/>
        </authorList>
    </citation>
    <scope>NUCLEOTIDE SEQUENCE</scope>
</reference>
<dbReference type="EMBL" id="CATOUU010000433">
    <property type="protein sequence ID" value="CAI9929326.1"/>
    <property type="molecule type" value="Genomic_DNA"/>
</dbReference>
<gene>
    <name evidence="3" type="ORF">HINF_LOCUS16971</name>
    <name evidence="4" type="ORF">HINF_LOCUS77334</name>
</gene>
<dbReference type="InterPro" id="IPR011989">
    <property type="entry name" value="ARM-like"/>
</dbReference>
<dbReference type="Gene3D" id="1.25.10.10">
    <property type="entry name" value="Leucine-rich Repeat Variant"/>
    <property type="match status" value="1"/>
</dbReference>
<protein>
    <submittedName>
        <fullName evidence="3">Serine/threonine-protein phosphatase 2A</fullName>
    </submittedName>
    <submittedName>
        <fullName evidence="4">Serine/threonine-protein_phosphatase 2A</fullName>
    </submittedName>
</protein>
<evidence type="ECO:0000313" key="3">
    <source>
        <dbReference type="EMBL" id="CAI9929326.1"/>
    </source>
</evidence>
<dbReference type="PANTHER" id="PTHR10648">
    <property type="entry name" value="SERINE/THREONINE-PROTEIN PHOSPHATASE PP2A 65 KDA REGULATORY SUBUNIT"/>
    <property type="match status" value="1"/>
</dbReference>
<dbReference type="InterPro" id="IPR000357">
    <property type="entry name" value="HEAT"/>
</dbReference>
<dbReference type="SUPFAM" id="SSF48371">
    <property type="entry name" value="ARM repeat"/>
    <property type="match status" value="1"/>
</dbReference>
<dbReference type="Pfam" id="PF02985">
    <property type="entry name" value="HEAT"/>
    <property type="match status" value="1"/>
</dbReference>
<name>A0AA86P0G6_9EUKA</name>
<evidence type="ECO:0000313" key="4">
    <source>
        <dbReference type="EMBL" id="CAL6113070.1"/>
    </source>
</evidence>
<dbReference type="GO" id="GO:0019888">
    <property type="term" value="F:protein phosphatase regulator activity"/>
    <property type="evidence" value="ECO:0007669"/>
    <property type="project" value="TreeGrafter"/>
</dbReference>
<feature type="repeat" description="HEAT" evidence="2">
    <location>
        <begin position="387"/>
        <end position="426"/>
    </location>
</feature>
<evidence type="ECO:0000256" key="2">
    <source>
        <dbReference type="PROSITE-ProRule" id="PRU00103"/>
    </source>
</evidence>
<dbReference type="InterPro" id="IPR021133">
    <property type="entry name" value="HEAT_type_2"/>
</dbReference>
<dbReference type="GO" id="GO:0005829">
    <property type="term" value="C:cytosol"/>
    <property type="evidence" value="ECO:0007669"/>
    <property type="project" value="TreeGrafter"/>
</dbReference>
<evidence type="ECO:0000256" key="1">
    <source>
        <dbReference type="ARBA" id="ARBA00022737"/>
    </source>
</evidence>
<dbReference type="PROSITE" id="PS50077">
    <property type="entry name" value="HEAT_REPEAT"/>
    <property type="match status" value="3"/>
</dbReference>
<accession>A0AA86P0G6</accession>
<keyword evidence="5" id="KW-1185">Reference proteome</keyword>
<feature type="repeat" description="HEAT" evidence="2">
    <location>
        <begin position="427"/>
        <end position="465"/>
    </location>
</feature>
<dbReference type="InterPro" id="IPR016024">
    <property type="entry name" value="ARM-type_fold"/>
</dbReference>
<dbReference type="PANTHER" id="PTHR10648:SF4">
    <property type="entry name" value="PROTEIN PHOSPHATASE 2 (FORMERLY 2A), REGULATORY SUBUNIT A, BETA ISOFORM-RELATED"/>
    <property type="match status" value="1"/>
</dbReference>
<comment type="caution">
    <text evidence="3">The sequence shown here is derived from an EMBL/GenBank/DDBJ whole genome shotgun (WGS) entry which is preliminary data.</text>
</comment>
<sequence>MSNKQDELFTIAVLIDNLKHDDASERLNSVRALTRIATALGQRRARDELIPFLCDCCDDDDEVLVALNNQLISLIPILGGDSAAHLIFEPLRLLASGDSKAVRDAAVKNLIQLSQISADTKASFTLLTEKLLESEWYNWRQSGLQLISTYLKLTSDSEKRQKVLQLLKVAAQDQLPMVRRQCAESISDIVLECNSAEILQIIKNILKQLQEDVQDAVRAVSVKSIPNFLLQLAKLGNTADINAARKETFQKFITVNCTEISWRTRYTCADVFSQVLEAYLGFKELQPLFTLPRETQDSKETDEQVDLYLGNASSPKSAAQKQQLTYNTDVLTNQPSYTPGPEYDEARAASAFAKLLQDSEAEVRCVACQRAIRVANRLSPASIQQYIIPQLDERAGADDSQFVRVTLAKHLGYLSQVLSKEQIIKQLLPIMFKQLEDKDAEVRVTLLNGTQQVIQLVGIQPFGEKLTHSILVLSDEQDWRISKLTFESVPVLSKVLIAAQFDEKLKNLVYNYMNDSVNYVRRTCVQTLVQAGLIFGQESVKSKLFQLITEMSKKTNHLQRNNLVYLIEQIGLNLNLQNQMMHLLISLCTDNVPNIRFMAAEVIGHFAPNLTGEPKDKARTCLNELLKNSDPDVKDFAAIALSKM</sequence>
<reference evidence="4 5" key="2">
    <citation type="submission" date="2024-07" db="EMBL/GenBank/DDBJ databases">
        <authorList>
            <person name="Akdeniz Z."/>
        </authorList>
    </citation>
    <scope>NUCLEOTIDE SEQUENCE [LARGE SCALE GENOMIC DNA]</scope>
</reference>
<dbReference type="InterPro" id="IPR051023">
    <property type="entry name" value="PP2A_Regulatory_Subunit_A"/>
</dbReference>
<dbReference type="GO" id="GO:0005634">
    <property type="term" value="C:nucleus"/>
    <property type="evidence" value="ECO:0007669"/>
    <property type="project" value="TreeGrafter"/>
</dbReference>
<keyword evidence="1" id="KW-0677">Repeat</keyword>
<proteinExistence type="predicted"/>
<dbReference type="Proteomes" id="UP001642409">
    <property type="component" value="Unassembled WGS sequence"/>
</dbReference>
<dbReference type="AlphaFoldDB" id="A0AA86P0G6"/>
<dbReference type="GO" id="GO:0000159">
    <property type="term" value="C:protein phosphatase type 2A complex"/>
    <property type="evidence" value="ECO:0007669"/>
    <property type="project" value="TreeGrafter"/>
</dbReference>
<dbReference type="EMBL" id="CAXDID020000755">
    <property type="protein sequence ID" value="CAL6113070.1"/>
    <property type="molecule type" value="Genomic_DNA"/>
</dbReference>
<feature type="repeat" description="HEAT" evidence="2">
    <location>
        <begin position="580"/>
        <end position="617"/>
    </location>
</feature>